<sequence>MASSLRPVLAAAFEDCRRIDSKNAQWGNVVADFRRVGVDLKAGLAQYKRTDSRREKLGLLLEARNAIAHSDADKLASVQAVVPVTLKTSRIWREALNGLTVDMDRVTKAQLSQLTGQEPW</sequence>
<gene>
    <name evidence="1" type="ORF">GOARA_061_01060</name>
</gene>
<organism evidence="1 2">
    <name type="scientific">Gordonia araii NBRC 100433</name>
    <dbReference type="NCBI Taxonomy" id="1073574"/>
    <lineage>
        <taxon>Bacteria</taxon>
        <taxon>Bacillati</taxon>
        <taxon>Actinomycetota</taxon>
        <taxon>Actinomycetes</taxon>
        <taxon>Mycobacteriales</taxon>
        <taxon>Gordoniaceae</taxon>
        <taxon>Gordonia</taxon>
    </lineage>
</organism>
<keyword evidence="2" id="KW-1185">Reference proteome</keyword>
<evidence type="ECO:0000313" key="2">
    <source>
        <dbReference type="Proteomes" id="UP000035088"/>
    </source>
</evidence>
<dbReference type="EMBL" id="BAEE01000061">
    <property type="protein sequence ID" value="GAB10667.1"/>
    <property type="molecule type" value="Genomic_DNA"/>
</dbReference>
<protein>
    <recommendedName>
        <fullName evidence="3">RiboL-PSP-HEPN domain-containing protein</fullName>
    </recommendedName>
</protein>
<reference evidence="1 2" key="1">
    <citation type="submission" date="2011-11" db="EMBL/GenBank/DDBJ databases">
        <title>Whole genome shotgun sequence of Gordonia araii NBRC 100433.</title>
        <authorList>
            <person name="Yoshida Y."/>
            <person name="Hosoyama A."/>
            <person name="Tsuchikane K."/>
            <person name="Katsumata H."/>
            <person name="Yamazaki S."/>
            <person name="Fujita N."/>
        </authorList>
    </citation>
    <scope>NUCLEOTIDE SEQUENCE [LARGE SCALE GENOMIC DNA]</scope>
    <source>
        <strain evidence="1 2">NBRC 100433</strain>
    </source>
</reference>
<dbReference type="AlphaFoldDB" id="G7H492"/>
<dbReference type="Proteomes" id="UP000035088">
    <property type="component" value="Unassembled WGS sequence"/>
</dbReference>
<evidence type="ECO:0008006" key="3">
    <source>
        <dbReference type="Google" id="ProtNLM"/>
    </source>
</evidence>
<evidence type="ECO:0000313" key="1">
    <source>
        <dbReference type="EMBL" id="GAB10667.1"/>
    </source>
</evidence>
<comment type="caution">
    <text evidence="1">The sequence shown here is derived from an EMBL/GenBank/DDBJ whole genome shotgun (WGS) entry which is preliminary data.</text>
</comment>
<proteinExistence type="predicted"/>
<name>G7H492_9ACTN</name>
<accession>G7H492</accession>
<dbReference type="STRING" id="1073574.GOARA_061_01060"/>